<evidence type="ECO:0000256" key="4">
    <source>
        <dbReference type="ARBA" id="ARBA00022679"/>
    </source>
</evidence>
<accession>A0A8J6N0U9</accession>
<comment type="cofactor">
    <cofactor evidence="1 7">
        <name>pyridoxal 5'-phosphate</name>
        <dbReference type="ChEBI" id="CHEBI:597326"/>
    </cofactor>
</comment>
<proteinExistence type="inferred from homology"/>
<dbReference type="InterPro" id="IPR010970">
    <property type="entry name" value="Cys_dSase_SufS"/>
</dbReference>
<feature type="domain" description="Aminotransferase class V" evidence="8">
    <location>
        <begin position="2"/>
        <end position="390"/>
    </location>
</feature>
<organism evidence="9 10">
    <name type="scientific">Candidatus Desulfacyla euxinica</name>
    <dbReference type="NCBI Taxonomy" id="2841693"/>
    <lineage>
        <taxon>Bacteria</taxon>
        <taxon>Deltaproteobacteria</taxon>
        <taxon>Candidatus Desulfacyla</taxon>
    </lineage>
</organism>
<gene>
    <name evidence="9" type="ORF">H8E19_12330</name>
</gene>
<dbReference type="InterPro" id="IPR015421">
    <property type="entry name" value="PyrdxlP-dep_Trfase_major"/>
</dbReference>
<dbReference type="Pfam" id="PF00266">
    <property type="entry name" value="Aminotran_5"/>
    <property type="match status" value="1"/>
</dbReference>
<dbReference type="EMBL" id="JACNJD010000262">
    <property type="protein sequence ID" value="MBC8178183.1"/>
    <property type="molecule type" value="Genomic_DNA"/>
</dbReference>
<comment type="caution">
    <text evidence="9">The sequence shown here is derived from an EMBL/GenBank/DDBJ whole genome shotgun (WGS) entry which is preliminary data.</text>
</comment>
<dbReference type="GO" id="GO:0030170">
    <property type="term" value="F:pyridoxal phosphate binding"/>
    <property type="evidence" value="ECO:0007669"/>
    <property type="project" value="InterPro"/>
</dbReference>
<dbReference type="InterPro" id="IPR015422">
    <property type="entry name" value="PyrdxlP-dep_Trfase_small"/>
</dbReference>
<sequence>MIYLDNAATSFPKPPEVIEAMLYFMKEVGANPGRSGHYRAVEADRIVSNTRNVIAKLFNITNPDQIVFTMNVTEALNLVINGFLKQGDHVITTSMEHNSVLRPLRYLEKHGVITLSVVECDYKGRLDSHEIPPMIRKNTALMVLNHASNVCGTIQDVRAVKQAIGDVPLLLDAAQTAGCFPIDVEADGIDFLAFTGHKAMLGPQGTGGLYMREGLTVNPSIRGGTGSISEKEVQPDFLPDMLESGTRNNVGIAGLGAGVDFILKQGVSKIKEHDKNLTAALLSALYDVAGVTIYGPLKAEEQTATISLTIDSLLPPGARYDYGGCGAVNLELMEEDVYPAEAGNILNTEYDILVRTGLHCAPIAHKTLKTFPEGTIRVSMGYFNTLEEIAIVANAIRRIASREYS</sequence>
<evidence type="ECO:0000256" key="1">
    <source>
        <dbReference type="ARBA" id="ARBA00001933"/>
    </source>
</evidence>
<evidence type="ECO:0000256" key="5">
    <source>
        <dbReference type="ARBA" id="ARBA00022898"/>
    </source>
</evidence>
<dbReference type="AlphaFoldDB" id="A0A8J6N0U9"/>
<dbReference type="GO" id="GO:0006534">
    <property type="term" value="P:cysteine metabolic process"/>
    <property type="evidence" value="ECO:0007669"/>
    <property type="project" value="InterPro"/>
</dbReference>
<comment type="similarity">
    <text evidence="2">Belongs to the class-V pyridoxal-phosphate-dependent aminotransferase family. Csd subfamily.</text>
</comment>
<dbReference type="PANTHER" id="PTHR43586">
    <property type="entry name" value="CYSTEINE DESULFURASE"/>
    <property type="match status" value="1"/>
</dbReference>
<dbReference type="PIRSF" id="PIRSF005572">
    <property type="entry name" value="NifS"/>
    <property type="match status" value="1"/>
</dbReference>
<dbReference type="InterPro" id="IPR000192">
    <property type="entry name" value="Aminotrans_V_dom"/>
</dbReference>
<evidence type="ECO:0000256" key="2">
    <source>
        <dbReference type="ARBA" id="ARBA00010447"/>
    </source>
</evidence>
<evidence type="ECO:0000256" key="7">
    <source>
        <dbReference type="RuleBase" id="RU004504"/>
    </source>
</evidence>
<evidence type="ECO:0000256" key="3">
    <source>
        <dbReference type="ARBA" id="ARBA00012239"/>
    </source>
</evidence>
<keyword evidence="4" id="KW-0808">Transferase</keyword>
<dbReference type="InterPro" id="IPR020578">
    <property type="entry name" value="Aminotrans_V_PyrdxlP_BS"/>
</dbReference>
<dbReference type="PANTHER" id="PTHR43586:SF4">
    <property type="entry name" value="ISOPENICILLIN N EPIMERASE"/>
    <property type="match status" value="1"/>
</dbReference>
<reference evidence="9 10" key="1">
    <citation type="submission" date="2020-08" db="EMBL/GenBank/DDBJ databases">
        <title>Bridging the membrane lipid divide: bacteria of the FCB group superphylum have the potential to synthesize archaeal ether lipids.</title>
        <authorList>
            <person name="Villanueva L."/>
            <person name="Von Meijenfeldt F.A.B."/>
            <person name="Westbye A.B."/>
            <person name="Yadav S."/>
            <person name="Hopmans E.C."/>
            <person name="Dutilh B.E."/>
            <person name="Sinninghe Damste J.S."/>
        </authorList>
    </citation>
    <scope>NUCLEOTIDE SEQUENCE [LARGE SCALE GENOMIC DNA]</scope>
    <source>
        <strain evidence="9">NIOZ-UU27</strain>
    </source>
</reference>
<comment type="catalytic activity">
    <reaction evidence="6">
        <text>(sulfur carrier)-H + L-cysteine = (sulfur carrier)-SH + L-alanine</text>
        <dbReference type="Rhea" id="RHEA:43892"/>
        <dbReference type="Rhea" id="RHEA-COMP:14737"/>
        <dbReference type="Rhea" id="RHEA-COMP:14739"/>
        <dbReference type="ChEBI" id="CHEBI:29917"/>
        <dbReference type="ChEBI" id="CHEBI:35235"/>
        <dbReference type="ChEBI" id="CHEBI:57972"/>
        <dbReference type="ChEBI" id="CHEBI:64428"/>
        <dbReference type="EC" id="2.8.1.7"/>
    </reaction>
</comment>
<dbReference type="GO" id="GO:0008483">
    <property type="term" value="F:transaminase activity"/>
    <property type="evidence" value="ECO:0007669"/>
    <property type="project" value="UniProtKB-KW"/>
</dbReference>
<keyword evidence="9" id="KW-0032">Aminotransferase</keyword>
<evidence type="ECO:0000256" key="6">
    <source>
        <dbReference type="ARBA" id="ARBA00050776"/>
    </source>
</evidence>
<name>A0A8J6N0U9_9DELT</name>
<evidence type="ECO:0000313" key="9">
    <source>
        <dbReference type="EMBL" id="MBC8178183.1"/>
    </source>
</evidence>
<evidence type="ECO:0000259" key="8">
    <source>
        <dbReference type="Pfam" id="PF00266"/>
    </source>
</evidence>
<protein>
    <recommendedName>
        <fullName evidence="3">cysteine desulfurase</fullName>
        <ecNumber evidence="3">2.8.1.7</ecNumber>
    </recommendedName>
</protein>
<dbReference type="EC" id="2.8.1.7" evidence="3"/>
<dbReference type="PROSITE" id="PS00595">
    <property type="entry name" value="AA_TRANSFER_CLASS_5"/>
    <property type="match status" value="1"/>
</dbReference>
<dbReference type="Gene3D" id="3.40.640.10">
    <property type="entry name" value="Type I PLP-dependent aspartate aminotransferase-like (Major domain)"/>
    <property type="match status" value="1"/>
</dbReference>
<dbReference type="InterPro" id="IPR015424">
    <property type="entry name" value="PyrdxlP-dep_Trfase"/>
</dbReference>
<keyword evidence="5" id="KW-0663">Pyridoxal phosphate</keyword>
<dbReference type="Gene3D" id="3.90.1150.10">
    <property type="entry name" value="Aspartate Aminotransferase, domain 1"/>
    <property type="match status" value="1"/>
</dbReference>
<dbReference type="SUPFAM" id="SSF53383">
    <property type="entry name" value="PLP-dependent transferases"/>
    <property type="match status" value="1"/>
</dbReference>
<dbReference type="GO" id="GO:0031071">
    <property type="term" value="F:cysteine desulfurase activity"/>
    <property type="evidence" value="ECO:0007669"/>
    <property type="project" value="UniProtKB-EC"/>
</dbReference>
<evidence type="ECO:0000313" key="10">
    <source>
        <dbReference type="Proteomes" id="UP000650524"/>
    </source>
</evidence>
<dbReference type="InterPro" id="IPR016454">
    <property type="entry name" value="Cysteine_dSase"/>
</dbReference>
<dbReference type="CDD" id="cd06453">
    <property type="entry name" value="SufS_like"/>
    <property type="match status" value="1"/>
</dbReference>
<dbReference type="Proteomes" id="UP000650524">
    <property type="component" value="Unassembled WGS sequence"/>
</dbReference>